<feature type="domain" description="C-type lectin" evidence="2">
    <location>
        <begin position="132"/>
        <end position="212"/>
    </location>
</feature>
<dbReference type="Proteomes" id="UP000314294">
    <property type="component" value="Unassembled WGS sequence"/>
</dbReference>
<gene>
    <name evidence="3" type="primary">MRC1_4</name>
    <name evidence="3" type="ORF">EYF80_033601</name>
</gene>
<comment type="caution">
    <text evidence="3">The sequence shown here is derived from an EMBL/GenBank/DDBJ whole genome shotgun (WGS) entry which is preliminary data.</text>
</comment>
<dbReference type="EMBL" id="SRLO01000434">
    <property type="protein sequence ID" value="TNN56225.1"/>
    <property type="molecule type" value="Genomic_DNA"/>
</dbReference>
<keyword evidence="4" id="KW-1185">Reference proteome</keyword>
<name>A0A4Z2GSZ7_9TELE</name>
<dbReference type="InterPro" id="IPR001304">
    <property type="entry name" value="C-type_lectin-like"/>
</dbReference>
<dbReference type="Gene3D" id="3.10.100.10">
    <property type="entry name" value="Mannose-Binding Protein A, subunit A"/>
    <property type="match status" value="2"/>
</dbReference>
<sequence>MRGGEEKRRGGGDDERMRGGEEERGSGGEEKRRRRGGGESLHRRVNPGFEEQLCVYEALQCEVDTSSPLYKQYRLTKITEKYPGEAGARCKTQRLPAYSSSPPLCVFIAPLLSLHLRRVLLLLGASAAFAKYVHIPEKKTWPEAQEHCRRVHTDLAPVSSANDTERLRLLTGDSSEFMWFGLQRSSANRSEWTWSGGGGVSTFFWAESEPDNAVYKNYGVMRNYESHGTYATHLKTFFCYRAVVVRERKTWEEALEHCRERHRDLASVASDTEMSLIQRELSEDETTARLWIGLRFFPGGWLWVDGQPLAHEAWGGEGKAECPEVKRRCAALRVTGGTRRRAGPTTTTTTHRLRGSEVDAHNLLGVQSKRDATAAVEVQNWEAHDCVESLHFICY</sequence>
<feature type="compositionally biased region" description="Basic and acidic residues" evidence="1">
    <location>
        <begin position="1"/>
        <end position="42"/>
    </location>
</feature>
<feature type="region of interest" description="Disordered" evidence="1">
    <location>
        <begin position="1"/>
        <end position="43"/>
    </location>
</feature>
<dbReference type="Pfam" id="PF00059">
    <property type="entry name" value="Lectin_C"/>
    <property type="match status" value="2"/>
</dbReference>
<dbReference type="PROSITE" id="PS50041">
    <property type="entry name" value="C_TYPE_LECTIN_2"/>
    <property type="match status" value="2"/>
</dbReference>
<dbReference type="OrthoDB" id="5858677at2759"/>
<evidence type="ECO:0000259" key="2">
    <source>
        <dbReference type="PROSITE" id="PS50041"/>
    </source>
</evidence>
<dbReference type="PANTHER" id="PTHR45784">
    <property type="entry name" value="C-TYPE LECTIN DOMAIN FAMILY 20 MEMBER A-RELATED"/>
    <property type="match status" value="1"/>
</dbReference>
<evidence type="ECO:0000313" key="4">
    <source>
        <dbReference type="Proteomes" id="UP000314294"/>
    </source>
</evidence>
<dbReference type="InterPro" id="IPR016187">
    <property type="entry name" value="CTDL_fold"/>
</dbReference>
<evidence type="ECO:0000313" key="3">
    <source>
        <dbReference type="EMBL" id="TNN56225.1"/>
    </source>
</evidence>
<protein>
    <submittedName>
        <fullName evidence="3">Macrophage mannose receptor 1</fullName>
    </submittedName>
</protein>
<dbReference type="InterPro" id="IPR016186">
    <property type="entry name" value="C-type_lectin-like/link_sf"/>
</dbReference>
<proteinExistence type="predicted"/>
<feature type="domain" description="C-type lectin" evidence="2">
    <location>
        <begin position="239"/>
        <end position="336"/>
    </location>
</feature>
<dbReference type="PANTHER" id="PTHR45784:SF8">
    <property type="entry name" value="C-TYPE MANNOSE RECEPTOR 2-RELATED"/>
    <property type="match status" value="1"/>
</dbReference>
<dbReference type="AlphaFoldDB" id="A0A4Z2GSZ7"/>
<accession>A0A4Z2GSZ7</accession>
<evidence type="ECO:0000256" key="1">
    <source>
        <dbReference type="SAM" id="MobiDB-lite"/>
    </source>
</evidence>
<reference evidence="3 4" key="1">
    <citation type="submission" date="2019-03" db="EMBL/GenBank/DDBJ databases">
        <title>First draft genome of Liparis tanakae, snailfish: a comprehensive survey of snailfish specific genes.</title>
        <authorList>
            <person name="Kim W."/>
            <person name="Song I."/>
            <person name="Jeong J.-H."/>
            <person name="Kim D."/>
            <person name="Kim S."/>
            <person name="Ryu S."/>
            <person name="Song J.Y."/>
            <person name="Lee S.K."/>
        </authorList>
    </citation>
    <scope>NUCLEOTIDE SEQUENCE [LARGE SCALE GENOMIC DNA]</scope>
    <source>
        <tissue evidence="3">Muscle</tissue>
    </source>
</reference>
<organism evidence="3 4">
    <name type="scientific">Liparis tanakae</name>
    <name type="common">Tanaka's snailfish</name>
    <dbReference type="NCBI Taxonomy" id="230148"/>
    <lineage>
        <taxon>Eukaryota</taxon>
        <taxon>Metazoa</taxon>
        <taxon>Chordata</taxon>
        <taxon>Craniata</taxon>
        <taxon>Vertebrata</taxon>
        <taxon>Euteleostomi</taxon>
        <taxon>Actinopterygii</taxon>
        <taxon>Neopterygii</taxon>
        <taxon>Teleostei</taxon>
        <taxon>Neoteleostei</taxon>
        <taxon>Acanthomorphata</taxon>
        <taxon>Eupercaria</taxon>
        <taxon>Perciformes</taxon>
        <taxon>Cottioidei</taxon>
        <taxon>Cottales</taxon>
        <taxon>Liparidae</taxon>
        <taxon>Liparis</taxon>
    </lineage>
</organism>
<keyword evidence="3" id="KW-0675">Receptor</keyword>
<dbReference type="SUPFAM" id="SSF56436">
    <property type="entry name" value="C-type lectin-like"/>
    <property type="match status" value="2"/>
</dbReference>
<dbReference type="SMART" id="SM00034">
    <property type="entry name" value="CLECT"/>
    <property type="match status" value="2"/>
</dbReference>